<dbReference type="SUPFAM" id="SSF53383">
    <property type="entry name" value="PLP-dependent transferases"/>
    <property type="match status" value="1"/>
</dbReference>
<dbReference type="InterPro" id="IPR015421">
    <property type="entry name" value="PyrdxlP-dep_Trfase_major"/>
</dbReference>
<dbReference type="PANTHER" id="PTHR14084">
    <property type="entry name" value="KYNURENINASE"/>
    <property type="match status" value="1"/>
</dbReference>
<keyword evidence="8" id="KW-1185">Reference proteome</keyword>
<dbReference type="NCBIfam" id="TIGR01814">
    <property type="entry name" value="kynureninase"/>
    <property type="match status" value="1"/>
</dbReference>
<dbReference type="Pfam" id="PF22580">
    <property type="entry name" value="KYNU_C"/>
    <property type="match status" value="1"/>
</dbReference>
<dbReference type="PANTHER" id="PTHR14084:SF0">
    <property type="entry name" value="KYNURENINASE"/>
    <property type="match status" value="1"/>
</dbReference>
<dbReference type="EMBL" id="JBHTKA010000004">
    <property type="protein sequence ID" value="MFD1000589.1"/>
    <property type="molecule type" value="Genomic_DNA"/>
</dbReference>
<gene>
    <name evidence="4 7" type="primary">kynU</name>
    <name evidence="7" type="ORF">ACFQ21_14785</name>
</gene>
<dbReference type="InterPro" id="IPR015424">
    <property type="entry name" value="PyrdxlP-dep_Trfase"/>
</dbReference>
<dbReference type="GO" id="GO:0030429">
    <property type="term" value="F:kynureninase activity"/>
    <property type="evidence" value="ECO:0007669"/>
    <property type="project" value="UniProtKB-EC"/>
</dbReference>
<evidence type="ECO:0000313" key="7">
    <source>
        <dbReference type="EMBL" id="MFD1000589.1"/>
    </source>
</evidence>
<dbReference type="RefSeq" id="WP_377580037.1">
    <property type="nucleotide sequence ID" value="NZ_JBHTKA010000004.1"/>
</dbReference>
<dbReference type="Gene3D" id="3.90.1150.10">
    <property type="entry name" value="Aspartate Aminotransferase, domain 1"/>
    <property type="match status" value="1"/>
</dbReference>
<dbReference type="HAMAP" id="MF_01970">
    <property type="entry name" value="Kynureninase"/>
    <property type="match status" value="1"/>
</dbReference>
<reference evidence="8" key="1">
    <citation type="journal article" date="2019" name="Int. J. Syst. Evol. Microbiol.">
        <title>The Global Catalogue of Microorganisms (GCM) 10K type strain sequencing project: providing services to taxonomists for standard genome sequencing and annotation.</title>
        <authorList>
            <consortium name="The Broad Institute Genomics Platform"/>
            <consortium name="The Broad Institute Genome Sequencing Center for Infectious Disease"/>
            <person name="Wu L."/>
            <person name="Ma J."/>
        </authorList>
    </citation>
    <scope>NUCLEOTIDE SEQUENCE [LARGE SCALE GENOMIC DNA]</scope>
    <source>
        <strain evidence="8">CCUG 58938</strain>
    </source>
</reference>
<dbReference type="EC" id="3.7.1.3" evidence="4 5"/>
<comment type="caution">
    <text evidence="7">The sequence shown here is derived from an EMBL/GenBank/DDBJ whole genome shotgun (WGS) entry which is preliminary data.</text>
</comment>
<dbReference type="PIRSF" id="PIRSF038800">
    <property type="entry name" value="KYNU"/>
    <property type="match status" value="1"/>
</dbReference>
<feature type="binding site" evidence="4">
    <location>
        <position position="218"/>
    </location>
    <ligand>
        <name>pyridoxal 5'-phosphate</name>
        <dbReference type="ChEBI" id="CHEBI:597326"/>
    </ligand>
</feature>
<comment type="similarity">
    <text evidence="4 6">Belongs to the kynureninase family.</text>
</comment>
<feature type="binding site" evidence="4">
    <location>
        <position position="302"/>
    </location>
    <ligand>
        <name>pyridoxal 5'-phosphate</name>
        <dbReference type="ChEBI" id="CHEBI:597326"/>
    </ligand>
</feature>
<sequence>MKFKNSLQFAKKLDREDPLRSYRNKFLIPKINNKQSIYLIGNSLGLQPKTTKQFINQELEDWAKLGGEGHMHARNPWLYHHRLAKKTLAALVGAKPSEVVAMNQLTINLHLMMVSFYIPTTERYKIIAEAGAFSSDQYAFESQIKFHGLNPDKVLIELKPREEEFTLRTEDIVRTIMEHGREVAMVLLGGVQYYTGQLFDIPKITAAAHSVGAIAGFDLAHAVGNTPLNLHKDDVDFAVWCSYKYLNAGPGAIAGAYIHEKYESNTELPRFAGWWGHDEGERFNMQKGFKPMKGIDGWQVSNVPVFQNAALLASLEIFQEAGIKALRKKSIALTSYMEYILKEIDPLENTLKIITPVNPEERGCQLSIFTKQNGKKIFQQLNKAGVITDWREPNVIRVAPVPLYNTFEEIYRVGEIINSLLK</sequence>
<evidence type="ECO:0000256" key="2">
    <source>
        <dbReference type="ARBA" id="ARBA00022801"/>
    </source>
</evidence>
<keyword evidence="2 4" id="KW-0378">Hydrolase</keyword>
<comment type="subunit">
    <text evidence="4 6">Homodimer.</text>
</comment>
<organism evidence="7 8">
    <name type="scientific">Ohtaekwangia kribbensis</name>
    <dbReference type="NCBI Taxonomy" id="688913"/>
    <lineage>
        <taxon>Bacteria</taxon>
        <taxon>Pseudomonadati</taxon>
        <taxon>Bacteroidota</taxon>
        <taxon>Cytophagia</taxon>
        <taxon>Cytophagales</taxon>
        <taxon>Fulvivirgaceae</taxon>
        <taxon>Ohtaekwangia</taxon>
    </lineage>
</organism>
<evidence type="ECO:0000256" key="1">
    <source>
        <dbReference type="ARBA" id="ARBA00022642"/>
    </source>
</evidence>
<comment type="cofactor">
    <cofactor evidence="4 6">
        <name>pyridoxal 5'-phosphate</name>
        <dbReference type="ChEBI" id="CHEBI:597326"/>
    </cofactor>
</comment>
<keyword evidence="3 4" id="KW-0663">Pyridoxal phosphate</keyword>
<name>A0ABW3K384_9BACT</name>
<comment type="catalytic activity">
    <reaction evidence="6">
        <text>3-hydroxy-L-kynurenine + H2O = 3-hydroxyanthranilate + L-alanine + H(+)</text>
        <dbReference type="Rhea" id="RHEA:25143"/>
        <dbReference type="ChEBI" id="CHEBI:15377"/>
        <dbReference type="ChEBI" id="CHEBI:15378"/>
        <dbReference type="ChEBI" id="CHEBI:36559"/>
        <dbReference type="ChEBI" id="CHEBI:57972"/>
        <dbReference type="ChEBI" id="CHEBI:58125"/>
        <dbReference type="EC" id="3.7.1.3"/>
    </reaction>
</comment>
<feature type="binding site" evidence="4">
    <location>
        <position position="243"/>
    </location>
    <ligand>
        <name>pyridoxal 5'-phosphate</name>
        <dbReference type="ChEBI" id="CHEBI:597326"/>
    </ligand>
</feature>
<feature type="binding site" evidence="4">
    <location>
        <position position="221"/>
    </location>
    <ligand>
        <name>pyridoxal 5'-phosphate</name>
        <dbReference type="ChEBI" id="CHEBI:597326"/>
    </ligand>
</feature>
<evidence type="ECO:0000256" key="3">
    <source>
        <dbReference type="ARBA" id="ARBA00022898"/>
    </source>
</evidence>
<dbReference type="Gene3D" id="3.40.640.10">
    <property type="entry name" value="Type I PLP-dependent aspartate aminotransferase-like (Major domain)"/>
    <property type="match status" value="1"/>
</dbReference>
<protein>
    <recommendedName>
        <fullName evidence="4 5">Kynureninase</fullName>
        <ecNumber evidence="4 5">3.7.1.3</ecNumber>
    </recommendedName>
    <alternativeName>
        <fullName evidence="4">L-kynurenine hydrolase</fullName>
    </alternativeName>
</protein>
<keyword evidence="1 4" id="KW-0662">Pyridine nucleotide biosynthesis</keyword>
<dbReference type="InterPro" id="IPR010111">
    <property type="entry name" value="Kynureninase"/>
</dbReference>
<comment type="pathway">
    <text evidence="4 6">Cofactor biosynthesis; NAD(+) biosynthesis; quinolinate from L-kynurenine: step 2/3.</text>
</comment>
<comment type="pathway">
    <text evidence="4 6">Amino-acid degradation; L-kynurenine degradation; L-alanine and anthranilate from L-kynurenine: step 1/1.</text>
</comment>
<feature type="binding site" evidence="4">
    <location>
        <position position="105"/>
    </location>
    <ligand>
        <name>pyridoxal 5'-phosphate</name>
        <dbReference type="ChEBI" id="CHEBI:597326"/>
    </ligand>
</feature>
<evidence type="ECO:0000256" key="4">
    <source>
        <dbReference type="HAMAP-Rule" id="MF_01970"/>
    </source>
</evidence>
<proteinExistence type="inferred from homology"/>
<evidence type="ECO:0000256" key="5">
    <source>
        <dbReference type="NCBIfam" id="TIGR01814"/>
    </source>
</evidence>
<feature type="binding site" evidence="4">
    <location>
        <position position="106"/>
    </location>
    <ligand>
        <name>pyridoxal 5'-phosphate</name>
        <dbReference type="ChEBI" id="CHEBI:597326"/>
    </ligand>
</feature>
<evidence type="ECO:0000256" key="6">
    <source>
        <dbReference type="PIRNR" id="PIRNR038800"/>
    </source>
</evidence>
<comment type="function">
    <text evidence="4 6">Catalyzes the cleavage of L-kynurenine (L-Kyn) and L-3-hydroxykynurenine (L-3OHKyn) into anthranilic acid (AA) and 3-hydroxyanthranilic acid (3-OHAA), respectively.</text>
</comment>
<comment type="catalytic activity">
    <reaction evidence="4 6">
        <text>L-kynurenine + H2O = anthranilate + L-alanine + H(+)</text>
        <dbReference type="Rhea" id="RHEA:16813"/>
        <dbReference type="ChEBI" id="CHEBI:15377"/>
        <dbReference type="ChEBI" id="CHEBI:15378"/>
        <dbReference type="ChEBI" id="CHEBI:16567"/>
        <dbReference type="ChEBI" id="CHEBI:57959"/>
        <dbReference type="ChEBI" id="CHEBI:57972"/>
        <dbReference type="EC" id="3.7.1.3"/>
    </reaction>
</comment>
<comment type="caution">
    <text evidence="4">Lacks conserved residue(s) required for the propagation of feature annotation.</text>
</comment>
<dbReference type="InterPro" id="IPR015422">
    <property type="entry name" value="PyrdxlP-dep_Trfase_small"/>
</dbReference>
<feature type="binding site" evidence="4">
    <location>
        <position position="274"/>
    </location>
    <ligand>
        <name>pyridoxal 5'-phosphate</name>
        <dbReference type="ChEBI" id="CHEBI:597326"/>
    </ligand>
</feature>
<feature type="modified residue" description="N6-(pyridoxal phosphate)lysine" evidence="4">
    <location>
        <position position="244"/>
    </location>
</feature>
<evidence type="ECO:0000313" key="8">
    <source>
        <dbReference type="Proteomes" id="UP001597112"/>
    </source>
</evidence>
<dbReference type="Proteomes" id="UP001597112">
    <property type="component" value="Unassembled WGS sequence"/>
</dbReference>
<accession>A0ABW3K384</accession>